<dbReference type="OrthoDB" id="9810636at2"/>
<dbReference type="PANTHER" id="PTHR42953:SF3">
    <property type="entry name" value="HIGH-AFFINITY ZINC UPTAKE SYSTEM PROTEIN ZNUA"/>
    <property type="match status" value="1"/>
</dbReference>
<evidence type="ECO:0000256" key="5">
    <source>
        <dbReference type="SAM" id="Coils"/>
    </source>
</evidence>
<organism evidence="6 7">
    <name type="scientific">Caloranaerobacter azorensis DSM 13643</name>
    <dbReference type="NCBI Taxonomy" id="1121264"/>
    <lineage>
        <taxon>Bacteria</taxon>
        <taxon>Bacillati</taxon>
        <taxon>Bacillota</taxon>
        <taxon>Tissierellia</taxon>
        <taxon>Tissierellales</taxon>
        <taxon>Thermohalobacteraceae</taxon>
        <taxon>Caloranaerobacter</taxon>
    </lineage>
</organism>
<dbReference type="Pfam" id="PF01297">
    <property type="entry name" value="ZnuA"/>
    <property type="match status" value="1"/>
</dbReference>
<dbReference type="PROSITE" id="PS51257">
    <property type="entry name" value="PROKAR_LIPOPROTEIN"/>
    <property type="match status" value="1"/>
</dbReference>
<reference evidence="7" key="1">
    <citation type="submission" date="2016-11" db="EMBL/GenBank/DDBJ databases">
        <authorList>
            <person name="Varghese N."/>
            <person name="Submissions S."/>
        </authorList>
    </citation>
    <scope>NUCLEOTIDE SEQUENCE [LARGE SCALE GENOMIC DNA]</scope>
    <source>
        <strain evidence="7">DSM 13643</strain>
    </source>
</reference>
<dbReference type="RefSeq" id="WP_143153533.1">
    <property type="nucleotide sequence ID" value="NZ_FQXO01000006.1"/>
</dbReference>
<keyword evidence="3" id="KW-0732">Signal</keyword>
<evidence type="ECO:0000313" key="7">
    <source>
        <dbReference type="Proteomes" id="UP000183967"/>
    </source>
</evidence>
<dbReference type="PANTHER" id="PTHR42953">
    <property type="entry name" value="HIGH-AFFINITY ZINC UPTAKE SYSTEM PROTEIN ZNUA-RELATED"/>
    <property type="match status" value="1"/>
</dbReference>
<evidence type="ECO:0000256" key="4">
    <source>
        <dbReference type="RuleBase" id="RU003512"/>
    </source>
</evidence>
<accession>A0A1M5RGC4</accession>
<dbReference type="InterPro" id="IPR050492">
    <property type="entry name" value="Bact_metal-bind_prot9"/>
</dbReference>
<name>A0A1M5RGC4_9FIRM</name>
<dbReference type="Proteomes" id="UP000183967">
    <property type="component" value="Unassembled WGS sequence"/>
</dbReference>
<dbReference type="PRINTS" id="PR00691">
    <property type="entry name" value="ADHESINB"/>
</dbReference>
<dbReference type="Gene3D" id="3.40.50.1980">
    <property type="entry name" value="Nitrogenase molybdenum iron protein domain"/>
    <property type="match status" value="2"/>
</dbReference>
<gene>
    <name evidence="6" type="ORF">SAMN02745135_00209</name>
</gene>
<keyword evidence="7" id="KW-1185">Reference proteome</keyword>
<dbReference type="InterPro" id="IPR006128">
    <property type="entry name" value="Lipoprotein_PsaA-like"/>
</dbReference>
<comment type="similarity">
    <text evidence="1 4">Belongs to the bacterial solute-binding protein 9 family.</text>
</comment>
<dbReference type="AlphaFoldDB" id="A0A1M5RGC4"/>
<evidence type="ECO:0000256" key="3">
    <source>
        <dbReference type="ARBA" id="ARBA00022729"/>
    </source>
</evidence>
<dbReference type="GO" id="GO:0046872">
    <property type="term" value="F:metal ion binding"/>
    <property type="evidence" value="ECO:0007669"/>
    <property type="project" value="InterPro"/>
</dbReference>
<evidence type="ECO:0000256" key="1">
    <source>
        <dbReference type="ARBA" id="ARBA00011028"/>
    </source>
</evidence>
<dbReference type="InterPro" id="IPR006127">
    <property type="entry name" value="ZnuA-like"/>
</dbReference>
<dbReference type="GO" id="GO:0007155">
    <property type="term" value="P:cell adhesion"/>
    <property type="evidence" value="ECO:0007669"/>
    <property type="project" value="InterPro"/>
</dbReference>
<dbReference type="PRINTS" id="PR00690">
    <property type="entry name" value="ADHESNFAMILY"/>
</dbReference>
<dbReference type="EMBL" id="FQXO01000006">
    <property type="protein sequence ID" value="SHH25304.1"/>
    <property type="molecule type" value="Genomic_DNA"/>
</dbReference>
<dbReference type="SUPFAM" id="SSF53807">
    <property type="entry name" value="Helical backbone' metal receptor"/>
    <property type="match status" value="1"/>
</dbReference>
<evidence type="ECO:0000256" key="2">
    <source>
        <dbReference type="ARBA" id="ARBA00022448"/>
    </source>
</evidence>
<sequence length="315" mass="36161">MAKKIISLTLIFMLIFTVGCAKKEVENEKQNSEGKLRVYASIYPMYDFAKNIGKDKIDLHLMIPPGAQPHDWEPTAKLMTELENADVFIYNGVMMEPWVDKLLDTIDNKKLIVVKASENVELLKVQDYITHGHEEKNHHHGEYDPHVWLDPIRAMKQAENIKNAFIKADYKNKDFYEKNFKEFAEELKALDEEYRHKLSKVKNREIVVSHAAFGYMAKRYGLIQIPIRGLNPKEEPSAAKLSEIADIMKDKKIKYIYFETLTNPKVAEVLATEVGAKTAVLNPIGGLTKEEMDSGKDYLKAMKENLETLIRTLGE</sequence>
<dbReference type="CDD" id="cd01017">
    <property type="entry name" value="AdcA"/>
    <property type="match status" value="1"/>
</dbReference>
<keyword evidence="2 4" id="KW-0813">Transport</keyword>
<evidence type="ECO:0000313" key="6">
    <source>
        <dbReference type="EMBL" id="SHH25304.1"/>
    </source>
</evidence>
<proteinExistence type="inferred from homology"/>
<dbReference type="InterPro" id="IPR006129">
    <property type="entry name" value="AdhesinB"/>
</dbReference>
<dbReference type="GO" id="GO:0030001">
    <property type="term" value="P:metal ion transport"/>
    <property type="evidence" value="ECO:0007669"/>
    <property type="project" value="InterPro"/>
</dbReference>
<keyword evidence="5" id="KW-0175">Coiled coil</keyword>
<feature type="coiled-coil region" evidence="5">
    <location>
        <begin position="173"/>
        <end position="204"/>
    </location>
</feature>
<protein>
    <submittedName>
        <fullName evidence="6">Zinc transport system substrate-binding protein</fullName>
    </submittedName>
</protein>